<evidence type="ECO:0000259" key="9">
    <source>
        <dbReference type="PROSITE" id="PS50217"/>
    </source>
</evidence>
<sequence>MNQEEKFENEVDVLNSYDINTFMYDECQSNLQNLDRSSDSGLADSPNSDFHEYFNYQNINLPCQNQKISENVLDECKIFPQVDGDLIFVDHVDKSPLDVLDEFTLKPLNYSSITLDETDSINVPPIQPNQLMCKPQKKITNKFILPKTFIPSSNCNQITLINSNGTHQQSNEKINSSGDVEKVKKAKKMMRNRIAAAKSRENKKKYLNLLESKLTLLQESNSALKERNSLLVNEVNQLKKENENLKLSINQESYGVSSKRIKIAKVFIFICFIGINFQFLNVNLFIYPFSTLLPIHKDLVVHTRTLFSAKQVSQTSLPSKLNTLNYPKNEMNITNFEILAKNLYKLEKENPKKSSMVIWKQPKQKHLKSPNIFDWFNQYYRDDNTAYIFSKDRNYAVYAPKNVSLSKGIEMSILLPYTRYLTLGLFTALFRGIYLILLSGDVNNQYFTKVIDSVMKLGIAYILVLLQAFNCQNFTLDSQDGKEHENTPIEINQTIQNLGSCSFENFDDITPFVKNIMNKQYSYIGDVAQYHLTICAPLNEGITHREVNNLTAITILLDDKIYSGGSMSRAHVAGKDELPTLIFHDGSLWVEPRECGPEIKQQSMFVFVCPPDEYTTGLRFSGILKIDKVCYNYFKVYEELACNESNESISTGSILLITLFVIIIIYVIGTCVKTFFFDHYGFSDWILIRHVRCAGSLIADGVLYICPKKKDEFYGANEPNAADFNDMNIPQYDQQYANNGNEVKNNNYTLD</sequence>
<comment type="similarity">
    <text evidence="2">Belongs to the bZIP family.</text>
</comment>
<feature type="transmembrane region" description="Helical" evidence="8">
    <location>
        <begin position="420"/>
        <end position="438"/>
    </location>
</feature>
<dbReference type="GO" id="GO:0000981">
    <property type="term" value="F:DNA-binding transcription factor activity, RNA polymerase II-specific"/>
    <property type="evidence" value="ECO:0007669"/>
    <property type="project" value="InterPro"/>
</dbReference>
<dbReference type="InterPro" id="IPR046347">
    <property type="entry name" value="bZIP_sf"/>
</dbReference>
<dbReference type="SUPFAM" id="SSF57959">
    <property type="entry name" value="Leucine zipper domain"/>
    <property type="match status" value="1"/>
</dbReference>
<dbReference type="OrthoDB" id="673196at2759"/>
<evidence type="ECO:0000256" key="1">
    <source>
        <dbReference type="ARBA" id="ARBA00004123"/>
    </source>
</evidence>
<keyword evidence="5" id="KW-0804">Transcription</keyword>
<feature type="domain" description="BZIP" evidence="9">
    <location>
        <begin position="182"/>
        <end position="245"/>
    </location>
</feature>
<organism evidence="10 11">
    <name type="scientific">Intoshia linei</name>
    <dbReference type="NCBI Taxonomy" id="1819745"/>
    <lineage>
        <taxon>Eukaryota</taxon>
        <taxon>Metazoa</taxon>
        <taxon>Spiralia</taxon>
        <taxon>Lophotrochozoa</taxon>
        <taxon>Mesozoa</taxon>
        <taxon>Orthonectida</taxon>
        <taxon>Rhopaluridae</taxon>
        <taxon>Intoshia</taxon>
    </lineage>
</organism>
<gene>
    <name evidence="10" type="ORF">A3Q56_01686</name>
</gene>
<dbReference type="EMBL" id="LWCA01000131">
    <property type="protein sequence ID" value="OAF70590.1"/>
    <property type="molecule type" value="Genomic_DNA"/>
</dbReference>
<dbReference type="InterPro" id="IPR009011">
    <property type="entry name" value="Man6P_isomerase_rcpt-bd_dom_sf"/>
</dbReference>
<accession>A0A177B8V3</accession>
<keyword evidence="8" id="KW-0472">Membrane</keyword>
<comment type="subcellular location">
    <subcellularLocation>
        <location evidence="1">Nucleus</location>
    </subcellularLocation>
</comment>
<dbReference type="Pfam" id="PF02157">
    <property type="entry name" value="Man-6-P_recep"/>
    <property type="match status" value="1"/>
</dbReference>
<evidence type="ECO:0000256" key="5">
    <source>
        <dbReference type="ARBA" id="ARBA00023163"/>
    </source>
</evidence>
<name>A0A177B8V3_9BILA</name>
<dbReference type="AlphaFoldDB" id="A0A177B8V3"/>
<dbReference type="SMART" id="SM00338">
    <property type="entry name" value="BRLZ"/>
    <property type="match status" value="1"/>
</dbReference>
<feature type="coiled-coil region" evidence="7">
    <location>
        <begin position="180"/>
        <end position="248"/>
    </location>
</feature>
<keyword evidence="11" id="KW-1185">Reference proteome</keyword>
<feature type="transmembrane region" description="Helical" evidence="8">
    <location>
        <begin position="654"/>
        <end position="676"/>
    </location>
</feature>
<keyword evidence="8" id="KW-1133">Transmembrane helix</keyword>
<keyword evidence="3" id="KW-0805">Transcription regulation</keyword>
<dbReference type="PANTHER" id="PTHR46714">
    <property type="entry name" value="TRANSCRIPTIONAL ACTIVATOR HAC1"/>
    <property type="match status" value="1"/>
</dbReference>
<evidence type="ECO:0000256" key="4">
    <source>
        <dbReference type="ARBA" id="ARBA00023125"/>
    </source>
</evidence>
<dbReference type="GO" id="GO:0005634">
    <property type="term" value="C:nucleus"/>
    <property type="evidence" value="ECO:0007669"/>
    <property type="project" value="UniProtKB-SubCell"/>
</dbReference>
<dbReference type="PANTHER" id="PTHR46714:SF6">
    <property type="entry name" value="TRANSCRIPTIONAL ACTIVATOR HAC1"/>
    <property type="match status" value="1"/>
</dbReference>
<evidence type="ECO:0000256" key="7">
    <source>
        <dbReference type="SAM" id="Coils"/>
    </source>
</evidence>
<evidence type="ECO:0000256" key="6">
    <source>
        <dbReference type="ARBA" id="ARBA00023242"/>
    </source>
</evidence>
<dbReference type="Pfam" id="PF00170">
    <property type="entry name" value="bZIP_1"/>
    <property type="match status" value="1"/>
</dbReference>
<evidence type="ECO:0000313" key="10">
    <source>
        <dbReference type="EMBL" id="OAF70590.1"/>
    </source>
</evidence>
<dbReference type="GO" id="GO:0045944">
    <property type="term" value="P:positive regulation of transcription by RNA polymerase II"/>
    <property type="evidence" value="ECO:0007669"/>
    <property type="project" value="InterPro"/>
</dbReference>
<keyword evidence="8" id="KW-0812">Transmembrane</keyword>
<protein>
    <recommendedName>
        <fullName evidence="9">BZIP domain-containing protein</fullName>
    </recommendedName>
</protein>
<keyword evidence="6" id="KW-0539">Nucleus</keyword>
<evidence type="ECO:0000313" key="11">
    <source>
        <dbReference type="Proteomes" id="UP000078046"/>
    </source>
</evidence>
<reference evidence="10 11" key="1">
    <citation type="submission" date="2016-04" db="EMBL/GenBank/DDBJ databases">
        <title>The genome of Intoshia linei affirms orthonectids as highly simplified spiralians.</title>
        <authorList>
            <person name="Mikhailov K.V."/>
            <person name="Slusarev G.S."/>
            <person name="Nikitin M.A."/>
            <person name="Logacheva M.D."/>
            <person name="Penin A."/>
            <person name="Aleoshin V."/>
            <person name="Panchin Y.V."/>
        </authorList>
    </citation>
    <scope>NUCLEOTIDE SEQUENCE [LARGE SCALE GENOMIC DNA]</scope>
    <source>
        <strain evidence="10">Intl2013</strain>
        <tissue evidence="10">Whole animal</tissue>
    </source>
</reference>
<dbReference type="CDD" id="cd14686">
    <property type="entry name" value="bZIP"/>
    <property type="match status" value="1"/>
</dbReference>
<feature type="transmembrane region" description="Helical" evidence="8">
    <location>
        <begin position="266"/>
        <end position="289"/>
    </location>
</feature>
<proteinExistence type="inferred from homology"/>
<evidence type="ECO:0000256" key="8">
    <source>
        <dbReference type="SAM" id="Phobius"/>
    </source>
</evidence>
<evidence type="ECO:0000256" key="2">
    <source>
        <dbReference type="ARBA" id="ARBA00007163"/>
    </source>
</evidence>
<evidence type="ECO:0000256" key="3">
    <source>
        <dbReference type="ARBA" id="ARBA00023015"/>
    </source>
</evidence>
<dbReference type="InterPro" id="IPR044280">
    <property type="entry name" value="Hac1/HY5"/>
</dbReference>
<dbReference type="InterPro" id="IPR028927">
    <property type="entry name" value="Man-6-P_rcpt"/>
</dbReference>
<dbReference type="Gene3D" id="1.20.5.170">
    <property type="match status" value="1"/>
</dbReference>
<dbReference type="Gene3D" id="2.70.130.10">
    <property type="entry name" value="Mannose-6-phosphate receptor binding domain"/>
    <property type="match status" value="1"/>
</dbReference>
<dbReference type="SUPFAM" id="SSF50911">
    <property type="entry name" value="Mannose 6-phosphate receptor domain"/>
    <property type="match status" value="1"/>
</dbReference>
<dbReference type="GO" id="GO:0003677">
    <property type="term" value="F:DNA binding"/>
    <property type="evidence" value="ECO:0007669"/>
    <property type="project" value="UniProtKB-KW"/>
</dbReference>
<dbReference type="Proteomes" id="UP000078046">
    <property type="component" value="Unassembled WGS sequence"/>
</dbReference>
<dbReference type="PROSITE" id="PS50217">
    <property type="entry name" value="BZIP"/>
    <property type="match status" value="1"/>
</dbReference>
<keyword evidence="4" id="KW-0238">DNA-binding</keyword>
<comment type="caution">
    <text evidence="10">The sequence shown here is derived from an EMBL/GenBank/DDBJ whole genome shotgun (WGS) entry which is preliminary data.</text>
</comment>
<dbReference type="InterPro" id="IPR004827">
    <property type="entry name" value="bZIP"/>
</dbReference>
<keyword evidence="7" id="KW-0175">Coiled coil</keyword>